<reference evidence="2 3" key="1">
    <citation type="journal article" date="2010" name="J. Bacteriol.">
        <title>Genome sequence of the milbemycin-producing bacterium Streptomyces bingchenggensis.</title>
        <authorList>
            <person name="Wang X.J."/>
            <person name="Yan Y.J."/>
            <person name="Zhang B."/>
            <person name="An J."/>
            <person name="Wang J.J."/>
            <person name="Tian J."/>
            <person name="Jiang L."/>
            <person name="Chen Y.H."/>
            <person name="Huang S.X."/>
            <person name="Yin M."/>
            <person name="Zhang J."/>
            <person name="Gao A.L."/>
            <person name="Liu C.X."/>
            <person name="Zhu Z.X."/>
            <person name="Xiang W.S."/>
        </authorList>
    </citation>
    <scope>NUCLEOTIDE SEQUENCE [LARGE SCALE GENOMIC DNA]</scope>
    <source>
        <strain evidence="2 3">BCW-1</strain>
    </source>
</reference>
<protein>
    <recommendedName>
        <fullName evidence="4">VOC domain-containing protein</fullName>
    </recommendedName>
</protein>
<dbReference type="EMBL" id="CP002047">
    <property type="protein sequence ID" value="ADI12949.1"/>
    <property type="molecule type" value="Genomic_DNA"/>
</dbReference>
<accession>D7CDA7</accession>
<evidence type="ECO:0000313" key="2">
    <source>
        <dbReference type="EMBL" id="ADI12949.1"/>
    </source>
</evidence>
<dbReference type="PATRIC" id="fig|749414.3.peg.10124"/>
<sequence>MAVEGQGFVFAKIVVRDLDAQLAFYSEVLGQVVKHRVSGCAGEHAFEEVVMGSTDGDGPVDHLRVIPPPATTPAADRQERPQPFPLGVRQITPPHVHINNPKAQ</sequence>
<evidence type="ECO:0000313" key="3">
    <source>
        <dbReference type="Proteomes" id="UP000000377"/>
    </source>
</evidence>
<dbReference type="RefSeq" id="WP_014182396.1">
    <property type="nucleotide sequence ID" value="NC_016582.1"/>
</dbReference>
<dbReference type="HOGENOM" id="CLU_2248507_0_0_11"/>
<name>D7CDA7_STRBB</name>
<dbReference type="KEGG" id="sbh:SBI_09831"/>
<feature type="region of interest" description="Disordered" evidence="1">
    <location>
        <begin position="68"/>
        <end position="104"/>
    </location>
</feature>
<dbReference type="AlphaFoldDB" id="D7CDA7"/>
<evidence type="ECO:0000256" key="1">
    <source>
        <dbReference type="SAM" id="MobiDB-lite"/>
    </source>
</evidence>
<dbReference type="SUPFAM" id="SSF54593">
    <property type="entry name" value="Glyoxalase/Bleomycin resistance protein/Dihydroxybiphenyl dioxygenase"/>
    <property type="match status" value="1"/>
</dbReference>
<evidence type="ECO:0008006" key="4">
    <source>
        <dbReference type="Google" id="ProtNLM"/>
    </source>
</evidence>
<dbReference type="InterPro" id="IPR029068">
    <property type="entry name" value="Glyas_Bleomycin-R_OHBP_Dase"/>
</dbReference>
<proteinExistence type="predicted"/>
<dbReference type="Proteomes" id="UP000000377">
    <property type="component" value="Chromosome"/>
</dbReference>
<organism evidence="2 3">
    <name type="scientific">Streptomyces bingchenggensis (strain BCW-1)</name>
    <dbReference type="NCBI Taxonomy" id="749414"/>
    <lineage>
        <taxon>Bacteria</taxon>
        <taxon>Bacillati</taxon>
        <taxon>Actinomycetota</taxon>
        <taxon>Actinomycetes</taxon>
        <taxon>Kitasatosporales</taxon>
        <taxon>Streptomycetaceae</taxon>
        <taxon>Streptomyces</taxon>
    </lineage>
</organism>
<gene>
    <name evidence="2" type="ordered locus">SBI_09831</name>
</gene>
<dbReference type="Gene3D" id="3.10.180.10">
    <property type="entry name" value="2,3-Dihydroxybiphenyl 1,2-Dioxygenase, domain 1"/>
    <property type="match status" value="1"/>
</dbReference>
<keyword evidence="3" id="KW-1185">Reference proteome</keyword>